<keyword evidence="2" id="KW-1185">Reference proteome</keyword>
<dbReference type="Proteomes" id="UP000269154">
    <property type="component" value="Unassembled WGS sequence"/>
</dbReference>
<gene>
    <name evidence="1" type="ORF">D5R40_24045</name>
</gene>
<reference evidence="1 2" key="1">
    <citation type="journal article" date="2018" name="ACS Chem. Biol.">
        <title>Ketoreductase domain dysfunction expands chemodiversity: malyngamide biosynthesis in the cyanobacterium Okeania hirsuta.</title>
        <authorList>
            <person name="Moss N.A."/>
            <person name="Leao T."/>
            <person name="Rankin M."/>
            <person name="McCullough T.M."/>
            <person name="Qu P."/>
            <person name="Korobeynikov A."/>
            <person name="Smith J.L."/>
            <person name="Gerwick L."/>
            <person name="Gerwick W.H."/>
        </authorList>
    </citation>
    <scope>NUCLEOTIDE SEQUENCE [LARGE SCALE GENOMIC DNA]</scope>
    <source>
        <strain evidence="1 2">PAB10Feb10-1</strain>
    </source>
</reference>
<evidence type="ECO:0000313" key="1">
    <source>
        <dbReference type="EMBL" id="RQH30155.1"/>
    </source>
</evidence>
<organism evidence="1 2">
    <name type="scientific">Okeania hirsuta</name>
    <dbReference type="NCBI Taxonomy" id="1458930"/>
    <lineage>
        <taxon>Bacteria</taxon>
        <taxon>Bacillati</taxon>
        <taxon>Cyanobacteriota</taxon>
        <taxon>Cyanophyceae</taxon>
        <taxon>Oscillatoriophycideae</taxon>
        <taxon>Oscillatoriales</taxon>
        <taxon>Microcoleaceae</taxon>
        <taxon>Okeania</taxon>
    </lineage>
</organism>
<evidence type="ECO:0000313" key="2">
    <source>
        <dbReference type="Proteomes" id="UP000269154"/>
    </source>
</evidence>
<dbReference type="RefSeq" id="WP_124147859.1">
    <property type="nucleotide sequence ID" value="NZ_CAWOKI010000325.1"/>
</dbReference>
<protein>
    <submittedName>
        <fullName evidence="1">Uncharacterized protein</fullName>
    </submittedName>
</protein>
<sequence>MAKETLDVKIEDAIGKERELVCRILERPFTDKFKSLDDKFWRSNWTLFFNQIPGNEGVNKDIVNAYRGFKFGVVYLEGDGFYFAADIRTKYVGKKSFADYTDNEKNEILQQHTDLTLNDEKRAFFLRDNGTKKIPCRYVGTTGKTINQYTVKDLGKTVYEYYCQKYSQLKISPHEEAVFVKDRLDKDRFIAVPISRLFPIFTTEYEGLRKWPICPQVSPDKRVRIISSFIDELSGVEYENQPVEIKQKYLKRERTVFIPPNLEYGGGELHKPFLSSNIPQKTSKDFDDQVTKWASSKLSALYRNKSYSKFPFPDTILLYPDTLKRGDREFF</sequence>
<comment type="caution">
    <text evidence="1">The sequence shown here is derived from an EMBL/GenBank/DDBJ whole genome shotgun (WGS) entry which is preliminary data.</text>
</comment>
<dbReference type="AlphaFoldDB" id="A0A3N6MKH5"/>
<proteinExistence type="predicted"/>
<dbReference type="EMBL" id="RCBY01000181">
    <property type="protein sequence ID" value="RQH30155.1"/>
    <property type="molecule type" value="Genomic_DNA"/>
</dbReference>
<accession>A0A3N6MKH5</accession>
<name>A0A3N6MKH5_9CYAN</name>